<dbReference type="AlphaFoldDB" id="A0A838A9A1"/>
<comment type="caution">
    <text evidence="2">The sequence shown here is derived from an EMBL/GenBank/DDBJ whole genome shotgun (WGS) entry which is preliminary data.</text>
</comment>
<reference evidence="2 3" key="1">
    <citation type="submission" date="2020-07" db="EMBL/GenBank/DDBJ databases">
        <title>Genome of Haloechinothrix sp.</title>
        <authorList>
            <person name="Tang S.-K."/>
            <person name="Yang L."/>
            <person name="Zhu W.-Y."/>
        </authorList>
    </citation>
    <scope>NUCLEOTIDE SEQUENCE [LARGE SCALE GENOMIC DNA]</scope>
    <source>
        <strain evidence="2 3">YIM 98757</strain>
    </source>
</reference>
<keyword evidence="3" id="KW-1185">Reference proteome</keyword>
<protein>
    <submittedName>
        <fullName evidence="2">Uncharacterized protein</fullName>
    </submittedName>
</protein>
<organism evidence="2 3">
    <name type="scientific">Haloechinothrix aidingensis</name>
    <dbReference type="NCBI Taxonomy" id="2752311"/>
    <lineage>
        <taxon>Bacteria</taxon>
        <taxon>Bacillati</taxon>
        <taxon>Actinomycetota</taxon>
        <taxon>Actinomycetes</taxon>
        <taxon>Pseudonocardiales</taxon>
        <taxon>Pseudonocardiaceae</taxon>
        <taxon>Haloechinothrix</taxon>
    </lineage>
</organism>
<proteinExistence type="predicted"/>
<sequence length="206" mass="21130">MLAGIGLLAVAVLAGFVWWLVRYDLGGAHADVGGTPAPADAAATATTEHTSSTTQETTGVGEYVFDSATAPDVGTNCAAVSYGDVRDWLAEHPCDRVVRGLYETSAGGARALVSVVVVTMPDERRAAELRALTDTTGAGNVSDMVRDGSAEIDDAPQVAGGQYASDVTGTDVTIVEAAFFDGHRDGTLLADVTDEALLLATELRGG</sequence>
<gene>
    <name evidence="2" type="ORF">H0B56_11595</name>
</gene>
<name>A0A838A9A1_9PSEU</name>
<evidence type="ECO:0000313" key="3">
    <source>
        <dbReference type="Proteomes" id="UP000582974"/>
    </source>
</evidence>
<evidence type="ECO:0000256" key="1">
    <source>
        <dbReference type="SAM" id="MobiDB-lite"/>
    </source>
</evidence>
<dbReference type="Proteomes" id="UP000582974">
    <property type="component" value="Unassembled WGS sequence"/>
</dbReference>
<feature type="region of interest" description="Disordered" evidence="1">
    <location>
        <begin position="37"/>
        <end position="57"/>
    </location>
</feature>
<accession>A0A838A9A1</accession>
<evidence type="ECO:0000313" key="2">
    <source>
        <dbReference type="EMBL" id="MBA0126185.1"/>
    </source>
</evidence>
<dbReference type="EMBL" id="JACCKD010000004">
    <property type="protein sequence ID" value="MBA0126185.1"/>
    <property type="molecule type" value="Genomic_DNA"/>
</dbReference>